<evidence type="ECO:0000313" key="2">
    <source>
        <dbReference type="Proteomes" id="UP001521222"/>
    </source>
</evidence>
<sequence>MTNLDELHIALTQESNSYGGSLDYTHIGLRTFPAHFINHWLAPISSNLRALSIYSLEDNWGPFPGLFNFSTVSFPRLESLSLGYYTLAHNDSIDWISSIKTLRKLMLHNAMIATWIRIEPGNDTEWDPPMHDWIPTMLGHSEDNWPQWEYPGRWSMFLDRIADELPELKDFRFDEGSS</sequence>
<protein>
    <submittedName>
        <fullName evidence="1">Uncharacterized protein</fullName>
    </submittedName>
</protein>
<proteinExistence type="predicted"/>
<comment type="caution">
    <text evidence="1">The sequence shown here is derived from an EMBL/GenBank/DDBJ whole genome shotgun (WGS) entry which is preliminary data.</text>
</comment>
<dbReference type="EMBL" id="JAKIXB020000042">
    <property type="protein sequence ID" value="KAL1593064.1"/>
    <property type="molecule type" value="Genomic_DNA"/>
</dbReference>
<gene>
    <name evidence="1" type="ORF">SLS59_009389</name>
</gene>
<organism evidence="1 2">
    <name type="scientific">Nothophoma quercina</name>
    <dbReference type="NCBI Taxonomy" id="749835"/>
    <lineage>
        <taxon>Eukaryota</taxon>
        <taxon>Fungi</taxon>
        <taxon>Dikarya</taxon>
        <taxon>Ascomycota</taxon>
        <taxon>Pezizomycotina</taxon>
        <taxon>Dothideomycetes</taxon>
        <taxon>Pleosporomycetidae</taxon>
        <taxon>Pleosporales</taxon>
        <taxon>Pleosporineae</taxon>
        <taxon>Didymellaceae</taxon>
        <taxon>Nothophoma</taxon>
    </lineage>
</organism>
<dbReference type="PANTHER" id="PTHR42057:SF2">
    <property type="entry name" value="F-BOX DOMAIN PROTEIN (AFU_ORTHOLOGUE AFUA_4G00200)-RELATED"/>
    <property type="match status" value="1"/>
</dbReference>
<keyword evidence="2" id="KW-1185">Reference proteome</keyword>
<dbReference type="Proteomes" id="UP001521222">
    <property type="component" value="Unassembled WGS sequence"/>
</dbReference>
<evidence type="ECO:0000313" key="1">
    <source>
        <dbReference type="EMBL" id="KAL1593064.1"/>
    </source>
</evidence>
<reference evidence="1 2" key="1">
    <citation type="submission" date="2024-02" db="EMBL/GenBank/DDBJ databases">
        <title>De novo assembly and annotation of 12 fungi associated with fruit tree decline syndrome in Ontario, Canada.</title>
        <authorList>
            <person name="Sulman M."/>
            <person name="Ellouze W."/>
            <person name="Ilyukhin E."/>
        </authorList>
    </citation>
    <scope>NUCLEOTIDE SEQUENCE [LARGE SCALE GENOMIC DNA]</scope>
    <source>
        <strain evidence="1 2">M97-236</strain>
    </source>
</reference>
<name>A0ABR3QLP3_9PLEO</name>
<dbReference type="PANTHER" id="PTHR42057">
    <property type="entry name" value="F-BOX DOMAIN PROTEIN (AFU_ORTHOLOGUE AFUA_4G00200)"/>
    <property type="match status" value="1"/>
</dbReference>
<accession>A0ABR3QLP3</accession>